<reference evidence="2 3" key="1">
    <citation type="journal article" date="2019" name="Sci. Rep.">
        <title>A high-quality genome of Eragrostis curvula grass provides insights into Poaceae evolution and supports new strategies to enhance forage quality.</title>
        <authorList>
            <person name="Carballo J."/>
            <person name="Santos B.A.C.M."/>
            <person name="Zappacosta D."/>
            <person name="Garbus I."/>
            <person name="Selva J.P."/>
            <person name="Gallo C.A."/>
            <person name="Diaz A."/>
            <person name="Albertini E."/>
            <person name="Caccamo M."/>
            <person name="Echenique V."/>
        </authorList>
    </citation>
    <scope>NUCLEOTIDE SEQUENCE [LARGE SCALE GENOMIC DNA]</scope>
    <source>
        <strain evidence="3">cv. Victoria</strain>
        <tissue evidence="2">Leaf</tissue>
    </source>
</reference>
<dbReference type="EMBL" id="RWGY01000031">
    <property type="protein sequence ID" value="TVU13757.1"/>
    <property type="molecule type" value="Genomic_DNA"/>
</dbReference>
<feature type="repeat" description="ANK" evidence="1">
    <location>
        <begin position="57"/>
        <end position="89"/>
    </location>
</feature>
<dbReference type="PRINTS" id="PR01415">
    <property type="entry name" value="ANKYRIN"/>
</dbReference>
<keyword evidence="3" id="KW-1185">Reference proteome</keyword>
<dbReference type="Proteomes" id="UP000324897">
    <property type="component" value="Unassembled WGS sequence"/>
</dbReference>
<name>A0A5J9TRB1_9POAL</name>
<dbReference type="Pfam" id="PF12796">
    <property type="entry name" value="Ank_2"/>
    <property type="match status" value="1"/>
</dbReference>
<dbReference type="PROSITE" id="PS50297">
    <property type="entry name" value="ANK_REP_REGION"/>
    <property type="match status" value="4"/>
</dbReference>
<feature type="repeat" description="ANK" evidence="1">
    <location>
        <begin position="122"/>
        <end position="154"/>
    </location>
</feature>
<feature type="repeat" description="ANK" evidence="1">
    <location>
        <begin position="155"/>
        <end position="188"/>
    </location>
</feature>
<dbReference type="InterPro" id="IPR036770">
    <property type="entry name" value="Ankyrin_rpt-contain_sf"/>
</dbReference>
<feature type="non-terminal residue" evidence="2">
    <location>
        <position position="1"/>
    </location>
</feature>
<dbReference type="PANTHER" id="PTHR46224:SF57">
    <property type="entry name" value="ANKYRIN-LIKE PROTEIN"/>
    <property type="match status" value="1"/>
</dbReference>
<dbReference type="OrthoDB" id="687050at2759"/>
<dbReference type="AlphaFoldDB" id="A0A5J9TRB1"/>
<dbReference type="PANTHER" id="PTHR46224">
    <property type="entry name" value="ANKYRIN REPEAT FAMILY PROTEIN"/>
    <property type="match status" value="1"/>
</dbReference>
<evidence type="ECO:0000256" key="1">
    <source>
        <dbReference type="PROSITE-ProRule" id="PRU00023"/>
    </source>
</evidence>
<dbReference type="InterPro" id="IPR051616">
    <property type="entry name" value="Cul2-RING_E3_ligase_SR"/>
</dbReference>
<sequence length="227" mass="24243">LVSWAEVAKKVDLRGIWYKDSKNLLHAASAKGHVDICWFLMEEEEGPGLHVNSRSATGDTPVLVAASEGHLPVLRYLLARGGDTGMPDVLGLTPLHHAVHNDHCDAMRLLLSKGAPVDPIADGRTPLFFAASKGRPQALGILLDHGADPNRIKDNSFSPLMMACGGSRSLECIKLLLQAGADVNLRTPDGNTALIDLIAAYFSDGAELKEAGAEANYPGKLRADYNS</sequence>
<feature type="repeat" description="ANK" evidence="1">
    <location>
        <begin position="90"/>
        <end position="122"/>
    </location>
</feature>
<dbReference type="Gene3D" id="1.25.40.20">
    <property type="entry name" value="Ankyrin repeat-containing domain"/>
    <property type="match status" value="2"/>
</dbReference>
<dbReference type="SMART" id="SM00248">
    <property type="entry name" value="ANK"/>
    <property type="match status" value="5"/>
</dbReference>
<dbReference type="SUPFAM" id="SSF48403">
    <property type="entry name" value="Ankyrin repeat"/>
    <property type="match status" value="1"/>
</dbReference>
<dbReference type="Pfam" id="PF00023">
    <property type="entry name" value="Ank"/>
    <property type="match status" value="1"/>
</dbReference>
<evidence type="ECO:0000313" key="2">
    <source>
        <dbReference type="EMBL" id="TVU13757.1"/>
    </source>
</evidence>
<dbReference type="PROSITE" id="PS50088">
    <property type="entry name" value="ANK_REPEAT"/>
    <property type="match status" value="4"/>
</dbReference>
<accession>A0A5J9TRB1</accession>
<keyword evidence="1" id="KW-0040">ANK repeat</keyword>
<proteinExistence type="predicted"/>
<comment type="caution">
    <text evidence="2">The sequence shown here is derived from an EMBL/GenBank/DDBJ whole genome shotgun (WGS) entry which is preliminary data.</text>
</comment>
<dbReference type="InterPro" id="IPR002110">
    <property type="entry name" value="Ankyrin_rpt"/>
</dbReference>
<organism evidence="2 3">
    <name type="scientific">Eragrostis curvula</name>
    <name type="common">weeping love grass</name>
    <dbReference type="NCBI Taxonomy" id="38414"/>
    <lineage>
        <taxon>Eukaryota</taxon>
        <taxon>Viridiplantae</taxon>
        <taxon>Streptophyta</taxon>
        <taxon>Embryophyta</taxon>
        <taxon>Tracheophyta</taxon>
        <taxon>Spermatophyta</taxon>
        <taxon>Magnoliopsida</taxon>
        <taxon>Liliopsida</taxon>
        <taxon>Poales</taxon>
        <taxon>Poaceae</taxon>
        <taxon>PACMAD clade</taxon>
        <taxon>Chloridoideae</taxon>
        <taxon>Eragrostideae</taxon>
        <taxon>Eragrostidinae</taxon>
        <taxon>Eragrostis</taxon>
    </lineage>
</organism>
<evidence type="ECO:0000313" key="3">
    <source>
        <dbReference type="Proteomes" id="UP000324897"/>
    </source>
</evidence>
<gene>
    <name evidence="2" type="ORF">EJB05_37183</name>
</gene>
<protein>
    <submittedName>
        <fullName evidence="2">Uncharacterized protein</fullName>
    </submittedName>
</protein>